<evidence type="ECO:0000313" key="9">
    <source>
        <dbReference type="Ensembl" id="ENSGWIP00000010681.1"/>
    </source>
</evidence>
<keyword evidence="3 7" id="KW-0813">Transport</keyword>
<evidence type="ECO:0000313" key="10">
    <source>
        <dbReference type="Proteomes" id="UP000694680"/>
    </source>
</evidence>
<dbReference type="Pfam" id="PF04157">
    <property type="entry name" value="EAP30"/>
    <property type="match status" value="1"/>
</dbReference>
<gene>
    <name evidence="9" type="primary">vps36</name>
</gene>
<sequence length="363" mass="41310">MDRFSWSNGLLEINETLVIQQRGVRLYDGDDKVRRGYNNKILYYFTSLCSWFCEQAAGIGKSAKIVIHLHPAAANKEPGPYQNSKYSYIKLSFKEHGQIEFYRRLTEEMTRRRWEEKPVSQTSPVGPQAGRTRAVGIVGIERKIEERRKETDKNISEAFEDLSKLMEKAKEMVEVSRSIANKIKDKQGDISEDETIRFKSYLLSMGIANPVTRETHGSGTHYHLQLAKQLGDMLQAPLEERGGMMSLTEVYCLVNRARGMELLSPEDLVNACKMFESLKLPLRLRVFDSGVMVVQLQSHSEEEMIASALDSVTDKGSLTAEEFAKLLGLSVLLSKERLLLAEKMGHLCRDDSVEGLRFYPNLF</sequence>
<dbReference type="SUPFAM" id="SSF50729">
    <property type="entry name" value="PH domain-like"/>
    <property type="match status" value="1"/>
</dbReference>
<comment type="subcellular location">
    <subcellularLocation>
        <location evidence="7">Cytoplasm</location>
    </subcellularLocation>
    <subcellularLocation>
        <location evidence="7">Endosome</location>
    </subcellularLocation>
</comment>
<keyword evidence="7" id="KW-0967">Endosome</keyword>
<dbReference type="GO" id="GO:0043328">
    <property type="term" value="P:protein transport to vacuole involved in ubiquitin-dependent protein catabolic process via the multivesicular body sorting pathway"/>
    <property type="evidence" value="ECO:0007669"/>
    <property type="project" value="UniProtKB-UniRule"/>
</dbReference>
<dbReference type="PANTHER" id="PTHR13128:SF12">
    <property type="entry name" value="VACUOLAR PROTEIN-SORTING-ASSOCIATED PROTEIN 36"/>
    <property type="match status" value="1"/>
</dbReference>
<evidence type="ECO:0000259" key="8">
    <source>
        <dbReference type="PROSITE" id="PS51495"/>
    </source>
</evidence>
<dbReference type="InterPro" id="IPR037855">
    <property type="entry name" value="Vps36"/>
</dbReference>
<dbReference type="InterPro" id="IPR036390">
    <property type="entry name" value="WH_DNA-bd_sf"/>
</dbReference>
<dbReference type="Proteomes" id="UP000694680">
    <property type="component" value="Chromosome 14"/>
</dbReference>
<name>A0A8C5DTF9_GOUWI</name>
<feature type="domain" description="GLUE N-terminal" evidence="8">
    <location>
        <begin position="1"/>
        <end position="121"/>
    </location>
</feature>
<dbReference type="Gene3D" id="1.10.10.10">
    <property type="entry name" value="Winged helix-like DNA-binding domain superfamily/Winged helix DNA-binding domain"/>
    <property type="match status" value="2"/>
</dbReference>
<dbReference type="GO" id="GO:0000814">
    <property type="term" value="C:ESCRT II complex"/>
    <property type="evidence" value="ECO:0007669"/>
    <property type="project" value="UniProtKB-UniRule"/>
</dbReference>
<proteinExistence type="inferred from homology"/>
<dbReference type="Gene3D" id="6.10.140.260">
    <property type="match status" value="1"/>
</dbReference>
<dbReference type="PANTHER" id="PTHR13128">
    <property type="entry name" value="VACUOLAR PROTEIN-SORTING-ASSOCIATED PROTEIN 36"/>
    <property type="match status" value="1"/>
</dbReference>
<evidence type="ECO:0000256" key="6">
    <source>
        <dbReference type="ARBA" id="ARBA00030114"/>
    </source>
</evidence>
<reference evidence="9" key="2">
    <citation type="submission" date="2025-08" db="UniProtKB">
        <authorList>
            <consortium name="Ensembl"/>
        </authorList>
    </citation>
    <scope>IDENTIFICATION</scope>
</reference>
<evidence type="ECO:0000256" key="3">
    <source>
        <dbReference type="ARBA" id="ARBA00022448"/>
    </source>
</evidence>
<dbReference type="SUPFAM" id="SSF46785">
    <property type="entry name" value="Winged helix' DNA-binding domain"/>
    <property type="match status" value="2"/>
</dbReference>
<dbReference type="AlphaFoldDB" id="A0A8C5DTF9"/>
<protein>
    <recommendedName>
        <fullName evidence="2 7">Vacuolar protein-sorting-associated protein 36</fullName>
    </recommendedName>
    <alternativeName>
        <fullName evidence="6 7">ESCRT-II complex subunit VPS36</fullName>
    </alternativeName>
</protein>
<dbReference type="InterPro" id="IPR021648">
    <property type="entry name" value="GLUE_dom"/>
</dbReference>
<dbReference type="GO" id="GO:0043130">
    <property type="term" value="F:ubiquitin binding"/>
    <property type="evidence" value="ECO:0007669"/>
    <property type="project" value="UniProtKB-UniRule"/>
</dbReference>
<evidence type="ECO:0000256" key="5">
    <source>
        <dbReference type="ARBA" id="ARBA00022927"/>
    </source>
</evidence>
<reference evidence="9" key="1">
    <citation type="submission" date="2020-06" db="EMBL/GenBank/DDBJ databases">
        <authorList>
            <consortium name="Wellcome Sanger Institute Data Sharing"/>
        </authorList>
    </citation>
    <scope>NUCLEOTIDE SEQUENCE [LARGE SCALE GENOMIC DNA]</scope>
</reference>
<evidence type="ECO:0000256" key="7">
    <source>
        <dbReference type="RuleBase" id="RU367095"/>
    </source>
</evidence>
<dbReference type="PROSITE" id="PS51495">
    <property type="entry name" value="GLUE"/>
    <property type="match status" value="1"/>
</dbReference>
<dbReference type="InterPro" id="IPR040608">
    <property type="entry name" value="Snf8/Vps36"/>
</dbReference>
<comment type="similarity">
    <text evidence="1 7">Belongs to the VPS36 family.</text>
</comment>
<keyword evidence="10" id="KW-1185">Reference proteome</keyword>
<keyword evidence="4 7" id="KW-0963">Cytoplasm</keyword>
<dbReference type="Gene3D" id="2.30.29.30">
    <property type="entry name" value="Pleckstrin-homology domain (PH domain)/Phosphotyrosine-binding domain (PTB)"/>
    <property type="match status" value="2"/>
</dbReference>
<evidence type="ECO:0000256" key="2">
    <source>
        <dbReference type="ARBA" id="ARBA00017953"/>
    </source>
</evidence>
<organism evidence="9 10">
    <name type="scientific">Gouania willdenowi</name>
    <name type="common">Blunt-snouted clingfish</name>
    <name type="synonym">Lepadogaster willdenowi</name>
    <dbReference type="NCBI Taxonomy" id="441366"/>
    <lineage>
        <taxon>Eukaryota</taxon>
        <taxon>Metazoa</taxon>
        <taxon>Chordata</taxon>
        <taxon>Craniata</taxon>
        <taxon>Vertebrata</taxon>
        <taxon>Euteleostomi</taxon>
        <taxon>Actinopterygii</taxon>
        <taxon>Neopterygii</taxon>
        <taxon>Teleostei</taxon>
        <taxon>Neoteleostei</taxon>
        <taxon>Acanthomorphata</taxon>
        <taxon>Ovalentaria</taxon>
        <taxon>Blenniimorphae</taxon>
        <taxon>Blenniiformes</taxon>
        <taxon>Gobiesocoidei</taxon>
        <taxon>Gobiesocidae</taxon>
        <taxon>Gobiesocinae</taxon>
        <taxon>Gouania</taxon>
    </lineage>
</organism>
<dbReference type="FunFam" id="1.10.10.10:FF:000203">
    <property type="entry name" value="Vacuolar protein sorting 36 homolog"/>
    <property type="match status" value="1"/>
</dbReference>
<dbReference type="GO" id="GO:0032266">
    <property type="term" value="F:phosphatidylinositol-3-phosphate binding"/>
    <property type="evidence" value="ECO:0007669"/>
    <property type="project" value="UniProtKB-UniRule"/>
</dbReference>
<dbReference type="GO" id="GO:0031902">
    <property type="term" value="C:late endosome membrane"/>
    <property type="evidence" value="ECO:0007669"/>
    <property type="project" value="UniProtKB-UniRule"/>
</dbReference>
<dbReference type="InterPro" id="IPR011993">
    <property type="entry name" value="PH-like_dom_sf"/>
</dbReference>
<comment type="subunit">
    <text evidence="7">Component of the endosomal sorting complex required for transport II (ESCRT-II).</text>
</comment>
<evidence type="ECO:0000256" key="1">
    <source>
        <dbReference type="ARBA" id="ARBA00009697"/>
    </source>
</evidence>
<reference evidence="9" key="3">
    <citation type="submission" date="2025-09" db="UniProtKB">
        <authorList>
            <consortium name="Ensembl"/>
        </authorList>
    </citation>
    <scope>IDENTIFICATION</scope>
</reference>
<comment type="function">
    <text evidence="7">Component of the ESCRT-II complex (endosomal sorting complex required for transport II), which is required for multivesicular body (MVB) formation and sorting of endosomal cargo proteins into MVBs.</text>
</comment>
<accession>A0A8C5DTF9</accession>
<dbReference type="Ensembl" id="ENSGWIT00000011891.1">
    <property type="protein sequence ID" value="ENSGWIP00000010681.1"/>
    <property type="gene ID" value="ENSGWIG00000004032.1"/>
</dbReference>
<keyword evidence="5 7" id="KW-0653">Protein transport</keyword>
<dbReference type="FunFam" id="1.10.10.10:FF:000170">
    <property type="entry name" value="Vacuolar protein-sorting-associated protein 36"/>
    <property type="match status" value="1"/>
</dbReference>
<dbReference type="InterPro" id="IPR036388">
    <property type="entry name" value="WH-like_DNA-bd_sf"/>
</dbReference>
<evidence type="ECO:0000256" key="4">
    <source>
        <dbReference type="ARBA" id="ARBA00022490"/>
    </source>
</evidence>